<comment type="caution">
    <text evidence="2">The sequence shown here is derived from an EMBL/GenBank/DDBJ whole genome shotgun (WGS) entry which is preliminary data.</text>
</comment>
<dbReference type="InterPro" id="IPR022489">
    <property type="entry name" value="PolyP_AMP_Tfrase"/>
</dbReference>
<evidence type="ECO:0000313" key="3">
    <source>
        <dbReference type="Proteomes" id="UP000620366"/>
    </source>
</evidence>
<proteinExistence type="predicted"/>
<sequence length="495" mass="58157">MLEHTHSLPELTKAERKERIAALEAEIELLSRRIKDAKIPVVILFEGWSASGKGSVLSKLILNIDPRNYKVHSTTPPEPRERRRPFLARYWSELPAQGRFAIFDRSWYQDLSIYRRDEGFDDDEFYRRVRAVNTMERQLTDGGTLILKFFLHIDRDEQAHRLDELAASEVTRWRVTERDRDQNEHYKAFYRLFDEMLESTDTACAPWHVIAAEKRTERLLAVYSIVVAEMRRALEEGVGGADAALPLGGPFDLLPAPDPDEIDLSLTLDRDEYKRRLKLLQGRLSELHSVLYHRKMPVILVYEGYDAAGKGGNIRRVAAALDPRGYEVVPVAAPNPYEIAHHYLWRFWTRLPLNGHIGIFDRSWYGRVLVERVEGFCSERDYRRAYQEINEFERELMDFGAVILKFWVHIDKDEQLRRFEDRQNTPEKQWKITDEDWRNREKWPQYEAALRDMLRYTSTARAPWHIIESNDKKFARIKTLSLIVKTLEQALDGGE</sequence>
<dbReference type="Pfam" id="PF03976">
    <property type="entry name" value="PPK2"/>
    <property type="match status" value="2"/>
</dbReference>
<dbReference type="InterPro" id="IPR027417">
    <property type="entry name" value="P-loop_NTPase"/>
</dbReference>
<evidence type="ECO:0000313" key="2">
    <source>
        <dbReference type="EMBL" id="MBC8536494.1"/>
    </source>
</evidence>
<feature type="domain" description="Polyphosphate kinase-2-related" evidence="1">
    <location>
        <begin position="268"/>
        <end position="490"/>
    </location>
</feature>
<dbReference type="RefSeq" id="WP_249300338.1">
    <property type="nucleotide sequence ID" value="NZ_JACRSP010000003.1"/>
</dbReference>
<dbReference type="InterPro" id="IPR022488">
    <property type="entry name" value="PPK2-related"/>
</dbReference>
<reference evidence="2" key="1">
    <citation type="submission" date="2020-08" db="EMBL/GenBank/DDBJ databases">
        <title>Genome public.</title>
        <authorList>
            <person name="Liu C."/>
            <person name="Sun Q."/>
        </authorList>
    </citation>
    <scope>NUCLEOTIDE SEQUENCE</scope>
    <source>
        <strain evidence="2">BX7</strain>
    </source>
</reference>
<dbReference type="Proteomes" id="UP000620366">
    <property type="component" value="Unassembled WGS sequence"/>
</dbReference>
<accession>A0A926HU34</accession>
<name>A0A926HU34_9FIRM</name>
<dbReference type="Gene3D" id="3.40.50.300">
    <property type="entry name" value="P-loop containing nucleotide triphosphate hydrolases"/>
    <property type="match status" value="2"/>
</dbReference>
<dbReference type="GO" id="GO:0006797">
    <property type="term" value="P:polyphosphate metabolic process"/>
    <property type="evidence" value="ECO:0007669"/>
    <property type="project" value="InterPro"/>
</dbReference>
<dbReference type="GO" id="GO:0043751">
    <property type="term" value="F:polyphosphate:AMP phosphotransferase activity"/>
    <property type="evidence" value="ECO:0007669"/>
    <property type="project" value="InterPro"/>
</dbReference>
<dbReference type="EMBL" id="JACRSP010000003">
    <property type="protein sequence ID" value="MBC8536494.1"/>
    <property type="molecule type" value="Genomic_DNA"/>
</dbReference>
<organism evidence="2 3">
    <name type="scientific">Feifania hominis</name>
    <dbReference type="NCBI Taxonomy" id="2763660"/>
    <lineage>
        <taxon>Bacteria</taxon>
        <taxon>Bacillati</taxon>
        <taxon>Bacillota</taxon>
        <taxon>Clostridia</taxon>
        <taxon>Eubacteriales</taxon>
        <taxon>Feifaniaceae</taxon>
        <taxon>Feifania</taxon>
    </lineage>
</organism>
<gene>
    <name evidence="2" type="primary">pap</name>
    <name evidence="2" type="ORF">H8695_07340</name>
</gene>
<dbReference type="AlphaFoldDB" id="A0A926HU34"/>
<dbReference type="PANTHER" id="PTHR34383:SF3">
    <property type="entry name" value="POLYPHOSPHATE:AMP PHOSPHOTRANSFERASE"/>
    <property type="match status" value="1"/>
</dbReference>
<evidence type="ECO:0000259" key="1">
    <source>
        <dbReference type="Pfam" id="PF03976"/>
    </source>
</evidence>
<dbReference type="PANTHER" id="PTHR34383">
    <property type="entry name" value="POLYPHOSPHATE:AMP PHOSPHOTRANSFERASE-RELATED"/>
    <property type="match status" value="1"/>
</dbReference>
<dbReference type="NCBIfam" id="TIGR03708">
    <property type="entry name" value="poly_P_AMP_trns"/>
    <property type="match status" value="1"/>
</dbReference>
<protein>
    <submittedName>
        <fullName evidence="2">Polyphosphate:AMP phosphotransferase</fullName>
    </submittedName>
</protein>
<dbReference type="SUPFAM" id="SSF52540">
    <property type="entry name" value="P-loop containing nucleoside triphosphate hydrolases"/>
    <property type="match status" value="2"/>
</dbReference>
<feature type="domain" description="Polyphosphate kinase-2-related" evidence="1">
    <location>
        <begin position="11"/>
        <end position="232"/>
    </location>
</feature>
<keyword evidence="3" id="KW-1185">Reference proteome</keyword>